<dbReference type="InterPro" id="IPR020843">
    <property type="entry name" value="ER"/>
</dbReference>
<evidence type="ECO:0000313" key="5">
    <source>
        <dbReference type="Proteomes" id="UP000307706"/>
    </source>
</evidence>
<dbReference type="SMART" id="SM00829">
    <property type="entry name" value="PKS_ER"/>
    <property type="match status" value="1"/>
</dbReference>
<accession>A0A5S3XKP5</accession>
<proteinExistence type="predicted"/>
<evidence type="ECO:0000313" key="3">
    <source>
        <dbReference type="EMBL" id="TMP55478.1"/>
    </source>
</evidence>
<evidence type="ECO:0000313" key="4">
    <source>
        <dbReference type="Proteomes" id="UP000305730"/>
    </source>
</evidence>
<dbReference type="SUPFAM" id="SSF51735">
    <property type="entry name" value="NAD(P)-binding Rossmann-fold domains"/>
    <property type="match status" value="1"/>
</dbReference>
<dbReference type="PANTHER" id="PTHR44013:SF1">
    <property type="entry name" value="ZINC-TYPE ALCOHOL DEHYDROGENASE-LIKE PROTEIN C16A3.02C"/>
    <property type="match status" value="1"/>
</dbReference>
<comment type="caution">
    <text evidence="3">The sequence shown here is derived from an EMBL/GenBank/DDBJ whole genome shotgun (WGS) entry which is preliminary data.</text>
</comment>
<feature type="domain" description="Enoyl reductase (ER)" evidence="1">
    <location>
        <begin position="14"/>
        <end position="310"/>
    </location>
</feature>
<dbReference type="InterPro" id="IPR011032">
    <property type="entry name" value="GroES-like_sf"/>
</dbReference>
<dbReference type="InterPro" id="IPR036291">
    <property type="entry name" value="NAD(P)-bd_dom_sf"/>
</dbReference>
<dbReference type="Pfam" id="PF08240">
    <property type="entry name" value="ADH_N"/>
    <property type="match status" value="1"/>
</dbReference>
<keyword evidence="4" id="KW-1185">Reference proteome</keyword>
<dbReference type="GO" id="GO:0016491">
    <property type="term" value="F:oxidoreductase activity"/>
    <property type="evidence" value="ECO:0007669"/>
    <property type="project" value="InterPro"/>
</dbReference>
<dbReference type="EMBL" id="PNCK01000080">
    <property type="protein sequence ID" value="TMP40409.1"/>
    <property type="molecule type" value="Genomic_DNA"/>
</dbReference>
<gene>
    <name evidence="3" type="ORF">CWB96_17055</name>
    <name evidence="2" type="ORF">CWB97_18565</name>
</gene>
<dbReference type="OrthoDB" id="9785812at2"/>
<dbReference type="PANTHER" id="PTHR44013">
    <property type="entry name" value="ZINC-TYPE ALCOHOL DEHYDROGENASE-LIKE PROTEIN C16A3.02C"/>
    <property type="match status" value="1"/>
</dbReference>
<reference evidence="4 5" key="2">
    <citation type="submission" date="2019-06" db="EMBL/GenBank/DDBJ databases">
        <title>Co-occurence of chitin degradation, pigmentation and bioactivity in marine Pseudoalteromonas.</title>
        <authorList>
            <person name="Sonnenschein E.C."/>
            <person name="Bech P.K."/>
        </authorList>
    </citation>
    <scope>NUCLEOTIDE SEQUENCE [LARGE SCALE GENOMIC DNA]</scope>
    <source>
        <strain evidence="5">S2231</strain>
        <strain evidence="4">S2233</strain>
    </source>
</reference>
<dbReference type="RefSeq" id="WP_138598143.1">
    <property type="nucleotide sequence ID" value="NZ_PNCK01000080.1"/>
</dbReference>
<dbReference type="InterPro" id="IPR013154">
    <property type="entry name" value="ADH-like_N"/>
</dbReference>
<protein>
    <submittedName>
        <fullName evidence="3">NADP-dependent oxidoreductase</fullName>
    </submittedName>
</protein>
<dbReference type="AlphaFoldDB" id="A0A5S3XKP5"/>
<dbReference type="SUPFAM" id="SSF50129">
    <property type="entry name" value="GroES-like"/>
    <property type="match status" value="1"/>
</dbReference>
<evidence type="ECO:0000313" key="2">
    <source>
        <dbReference type="EMBL" id="TMP40409.1"/>
    </source>
</evidence>
<dbReference type="Pfam" id="PF13602">
    <property type="entry name" value="ADH_zinc_N_2"/>
    <property type="match status" value="1"/>
</dbReference>
<dbReference type="Proteomes" id="UP000305730">
    <property type="component" value="Unassembled WGS sequence"/>
</dbReference>
<dbReference type="EMBL" id="PNCL01000098">
    <property type="protein sequence ID" value="TMP55478.1"/>
    <property type="molecule type" value="Genomic_DNA"/>
</dbReference>
<dbReference type="Gene3D" id="3.40.50.720">
    <property type="entry name" value="NAD(P)-binding Rossmann-like Domain"/>
    <property type="match status" value="1"/>
</dbReference>
<organism evidence="3 5">
    <name type="scientific">Pseudoalteromonas citrea</name>
    <dbReference type="NCBI Taxonomy" id="43655"/>
    <lineage>
        <taxon>Bacteria</taxon>
        <taxon>Pseudomonadati</taxon>
        <taxon>Pseudomonadota</taxon>
        <taxon>Gammaproteobacteria</taxon>
        <taxon>Alteromonadales</taxon>
        <taxon>Pseudoalteromonadaceae</taxon>
        <taxon>Pseudoalteromonas</taxon>
    </lineage>
</organism>
<name>A0A5S3XKP5_9GAMM</name>
<dbReference type="Gene3D" id="3.90.180.10">
    <property type="entry name" value="Medium-chain alcohol dehydrogenases, catalytic domain"/>
    <property type="match status" value="1"/>
</dbReference>
<reference evidence="3" key="3">
    <citation type="submission" date="2019-09" db="EMBL/GenBank/DDBJ databases">
        <title>Co-occurence of chitin degradation, pigmentation and bioactivity in marine Pseudoalteromonas.</title>
        <authorList>
            <person name="Sonnenschein E.C."/>
            <person name="Bech P.K."/>
        </authorList>
    </citation>
    <scope>NUCLEOTIDE SEQUENCE</scope>
    <source>
        <strain evidence="3">S2231</strain>
        <strain evidence="2">S2233</strain>
    </source>
</reference>
<reference evidence="4 5" key="1">
    <citation type="submission" date="2017-12" db="EMBL/GenBank/DDBJ databases">
        <authorList>
            <person name="Paulsen S."/>
            <person name="Gram L.K."/>
        </authorList>
    </citation>
    <scope>NUCLEOTIDE SEQUENCE [LARGE SCALE GENOMIC DNA]</scope>
    <source>
        <strain evidence="3 5">S2231</strain>
        <strain evidence="2 4">S2233</strain>
    </source>
</reference>
<dbReference type="Proteomes" id="UP000307706">
    <property type="component" value="Unassembled WGS sequence"/>
</dbReference>
<dbReference type="InterPro" id="IPR052733">
    <property type="entry name" value="Chloroplast_QOR"/>
</dbReference>
<sequence length="312" mass="33927">MSHLAQTYGVIQFGNADALTKVERTLSQLDVNKVRIKLISSSVNPIDIKTRQGLGFVAKEKAEDKFMPLGYDAFGVIEQVGGSVSDLTVGQHVIGMVGFADSPGCYSTYLDVCPRELVVVDAQETPAISGLCLAGLTALQALRLFDEAKQKPIFITAPTGGVGHLALQIAQTLGFDVIALTARPTHTLLEKLNVKVLGYDDFYKQQHDASLLDLVGGEFGLSLLNQITVNNRVVTVPTLSRDMICARAYELGHKAGGVVVNAVNEDLKWLYSVYKAGKIYVHQDKSFNLESIPDAHHYMENNNYCGKIIITA</sequence>
<evidence type="ECO:0000259" key="1">
    <source>
        <dbReference type="SMART" id="SM00829"/>
    </source>
</evidence>